<keyword evidence="7" id="KW-0998">Cell outer membrane</keyword>
<dbReference type="GO" id="GO:0015483">
    <property type="term" value="F:long-chain fatty acid transporting porin activity"/>
    <property type="evidence" value="ECO:0007669"/>
    <property type="project" value="TreeGrafter"/>
</dbReference>
<keyword evidence="9" id="KW-1185">Reference proteome</keyword>
<evidence type="ECO:0000256" key="1">
    <source>
        <dbReference type="ARBA" id="ARBA00004571"/>
    </source>
</evidence>
<evidence type="ECO:0000256" key="3">
    <source>
        <dbReference type="ARBA" id="ARBA00022452"/>
    </source>
</evidence>
<comment type="subcellular location">
    <subcellularLocation>
        <location evidence="1">Cell outer membrane</location>
        <topology evidence="1">Multi-pass membrane protein</topology>
    </subcellularLocation>
</comment>
<name>A0A1G8ELD3_9VIBR</name>
<proteinExistence type="inferred from homology"/>
<dbReference type="GO" id="GO:0009279">
    <property type="term" value="C:cell outer membrane"/>
    <property type="evidence" value="ECO:0007669"/>
    <property type="project" value="UniProtKB-SubCell"/>
</dbReference>
<organism evidence="8 9">
    <name type="scientific">Vibrio xiamenensis</name>
    <dbReference type="NCBI Taxonomy" id="861298"/>
    <lineage>
        <taxon>Bacteria</taxon>
        <taxon>Pseudomonadati</taxon>
        <taxon>Pseudomonadota</taxon>
        <taxon>Gammaproteobacteria</taxon>
        <taxon>Vibrionales</taxon>
        <taxon>Vibrionaceae</taxon>
        <taxon>Vibrio</taxon>
    </lineage>
</organism>
<dbReference type="STRING" id="861298.SAMN04488136_12540"/>
<keyword evidence="4" id="KW-0812">Transmembrane</keyword>
<dbReference type="PANTHER" id="PTHR35093:SF8">
    <property type="entry name" value="OUTER MEMBRANE PROTEIN NMB0088-RELATED"/>
    <property type="match status" value="1"/>
</dbReference>
<dbReference type="Gene3D" id="2.40.160.60">
    <property type="entry name" value="Outer membrane protein transport protein (OMPP1/FadL/TodX)"/>
    <property type="match status" value="1"/>
</dbReference>
<evidence type="ECO:0000256" key="6">
    <source>
        <dbReference type="ARBA" id="ARBA00023136"/>
    </source>
</evidence>
<dbReference type="AlphaFoldDB" id="A0A1G8ELD3"/>
<protein>
    <submittedName>
        <fullName evidence="8">Long-chain fatty acid transport protein</fullName>
    </submittedName>
</protein>
<reference evidence="9" key="1">
    <citation type="submission" date="2016-10" db="EMBL/GenBank/DDBJ databases">
        <authorList>
            <person name="Varghese N."/>
            <person name="Submissions S."/>
        </authorList>
    </citation>
    <scope>NUCLEOTIDE SEQUENCE [LARGE SCALE GENOMIC DNA]</scope>
    <source>
        <strain evidence="9">CGMCC 1.10228</strain>
    </source>
</reference>
<evidence type="ECO:0000313" key="9">
    <source>
        <dbReference type="Proteomes" id="UP000198854"/>
    </source>
</evidence>
<evidence type="ECO:0000256" key="7">
    <source>
        <dbReference type="ARBA" id="ARBA00023237"/>
    </source>
</evidence>
<dbReference type="SUPFAM" id="SSF56935">
    <property type="entry name" value="Porins"/>
    <property type="match status" value="1"/>
</dbReference>
<evidence type="ECO:0000256" key="2">
    <source>
        <dbReference type="ARBA" id="ARBA00008163"/>
    </source>
</evidence>
<dbReference type="EMBL" id="FNDD01000025">
    <property type="protein sequence ID" value="SDH70670.1"/>
    <property type="molecule type" value="Genomic_DNA"/>
</dbReference>
<comment type="similarity">
    <text evidence="2">Belongs to the OmpP1/FadL family.</text>
</comment>
<keyword evidence="6" id="KW-0472">Membrane</keyword>
<evidence type="ECO:0000256" key="5">
    <source>
        <dbReference type="ARBA" id="ARBA00022729"/>
    </source>
</evidence>
<dbReference type="Proteomes" id="UP000198854">
    <property type="component" value="Unassembled WGS sequence"/>
</dbReference>
<gene>
    <name evidence="8" type="ORF">SAMN04488136_12540</name>
</gene>
<keyword evidence="3" id="KW-1134">Transmembrane beta strand</keyword>
<dbReference type="PANTHER" id="PTHR35093">
    <property type="entry name" value="OUTER MEMBRANE PROTEIN NMB0088-RELATED"/>
    <property type="match status" value="1"/>
</dbReference>
<dbReference type="Pfam" id="PF03349">
    <property type="entry name" value="Toluene_X"/>
    <property type="match status" value="1"/>
</dbReference>
<evidence type="ECO:0000313" key="8">
    <source>
        <dbReference type="EMBL" id="SDH70670.1"/>
    </source>
</evidence>
<keyword evidence="5" id="KW-0732">Signal</keyword>
<dbReference type="InterPro" id="IPR005017">
    <property type="entry name" value="OMPP1/FadL/TodX"/>
</dbReference>
<evidence type="ECO:0000256" key="4">
    <source>
        <dbReference type="ARBA" id="ARBA00022692"/>
    </source>
</evidence>
<accession>A0A1G8ELD3</accession>
<sequence length="408" mass="43805">MGSSLVHASGFQLAEYSATGLGRAYAGEAAIADNASAQWRNPALLTYLQGTQISAGAVYVNPNVDVQGTVAGAISTRSNDYANDAVVPNLYVSHQFNDQLFLGAAFGTNYGMITELGSGFAASHFGDQASVETMEANLNLGYKLTEQWRFGAGVRYILGEGKFGATSASQTEPTLATGTTLKYMQGDDTAWGWQLGATWQPTPQTRFGLAYKSAVDLTLAGYAEGVAFGLSTTGRDSGSMDLTLPATAEIAGYHQISQRWAIHSSLNWTDWSSFDKLVADLDTLGSQTVKIENWRDSYRLAVGTTYQWNKALTLRSGVAYDTSAVSDKNRTITIPEIDRTWFSFGATYALTDQFSLDAGATYVYTKDADITESRGYASDDTAEAIGGQFVGTVSGNIVIFGVQANYRF</sequence>